<keyword evidence="3" id="KW-1185">Reference proteome</keyword>
<name>A0ABQ3KTG0_9ALTE</name>
<dbReference type="RefSeq" id="WP_189429214.1">
    <property type="nucleotide sequence ID" value="NZ_BNAO01000001.1"/>
</dbReference>
<protein>
    <submittedName>
        <fullName evidence="2">Uncharacterized protein</fullName>
    </submittedName>
</protein>
<sequence length="135" mass="14977">MTKLLCCALLTLASLPVFAMTDVDSVLHFTPTPFKGVDLNCEQDKHITPKRGDLILENYALMAANNGDRVALITIRNGANGQRIFNQEHIVAILGDCSRILPQAFELRLSGREQRSLQIYFGQQQQPILQLLGGN</sequence>
<proteinExistence type="predicted"/>
<evidence type="ECO:0000313" key="3">
    <source>
        <dbReference type="Proteomes" id="UP000659697"/>
    </source>
</evidence>
<feature type="signal peptide" evidence="1">
    <location>
        <begin position="1"/>
        <end position="19"/>
    </location>
</feature>
<dbReference type="EMBL" id="BNAO01000001">
    <property type="protein sequence ID" value="GHG59172.1"/>
    <property type="molecule type" value="Genomic_DNA"/>
</dbReference>
<evidence type="ECO:0000313" key="2">
    <source>
        <dbReference type="EMBL" id="GHG59172.1"/>
    </source>
</evidence>
<reference evidence="3" key="1">
    <citation type="journal article" date="2019" name="Int. J. Syst. Evol. Microbiol.">
        <title>The Global Catalogue of Microorganisms (GCM) 10K type strain sequencing project: providing services to taxonomists for standard genome sequencing and annotation.</title>
        <authorList>
            <consortium name="The Broad Institute Genomics Platform"/>
            <consortium name="The Broad Institute Genome Sequencing Center for Infectious Disease"/>
            <person name="Wu L."/>
            <person name="Ma J."/>
        </authorList>
    </citation>
    <scope>NUCLEOTIDE SEQUENCE [LARGE SCALE GENOMIC DNA]</scope>
    <source>
        <strain evidence="3">CGMCC 1.7003</strain>
    </source>
</reference>
<dbReference type="Proteomes" id="UP000659697">
    <property type="component" value="Unassembled WGS sequence"/>
</dbReference>
<evidence type="ECO:0000256" key="1">
    <source>
        <dbReference type="SAM" id="SignalP"/>
    </source>
</evidence>
<gene>
    <name evidence="2" type="ORF">GCM10010919_01490</name>
</gene>
<keyword evidence="1" id="KW-0732">Signal</keyword>
<accession>A0ABQ3KTG0</accession>
<feature type="chain" id="PRO_5046808565" evidence="1">
    <location>
        <begin position="20"/>
        <end position="135"/>
    </location>
</feature>
<organism evidence="2 3">
    <name type="scientific">Alishewanella longhuensis</name>
    <dbReference type="NCBI Taxonomy" id="1091037"/>
    <lineage>
        <taxon>Bacteria</taxon>
        <taxon>Pseudomonadati</taxon>
        <taxon>Pseudomonadota</taxon>
        <taxon>Gammaproteobacteria</taxon>
        <taxon>Alteromonadales</taxon>
        <taxon>Alteromonadaceae</taxon>
        <taxon>Alishewanella</taxon>
    </lineage>
</organism>
<comment type="caution">
    <text evidence="2">The sequence shown here is derived from an EMBL/GenBank/DDBJ whole genome shotgun (WGS) entry which is preliminary data.</text>
</comment>